<dbReference type="PROSITE" id="PS51294">
    <property type="entry name" value="HTH_MYB"/>
    <property type="match status" value="4"/>
</dbReference>
<dbReference type="CDD" id="cd00167">
    <property type="entry name" value="SANT"/>
    <property type="match status" value="3"/>
</dbReference>
<dbReference type="InterPro" id="IPR001005">
    <property type="entry name" value="SANT/Myb"/>
</dbReference>
<feature type="domain" description="Myb-like" evidence="6">
    <location>
        <begin position="94"/>
        <end position="145"/>
    </location>
</feature>
<dbReference type="SUPFAM" id="SSF46689">
    <property type="entry name" value="Homeodomain-like"/>
    <property type="match status" value="3"/>
</dbReference>
<evidence type="ECO:0000256" key="4">
    <source>
        <dbReference type="ARBA" id="ARBA00023242"/>
    </source>
</evidence>
<dbReference type="EMBL" id="HBHJ01022741">
    <property type="protein sequence ID" value="CAD9700493.1"/>
    <property type="molecule type" value="Transcribed_RNA"/>
</dbReference>
<dbReference type="GO" id="GO:0000978">
    <property type="term" value="F:RNA polymerase II cis-regulatory region sequence-specific DNA binding"/>
    <property type="evidence" value="ECO:0007669"/>
    <property type="project" value="TreeGrafter"/>
</dbReference>
<dbReference type="GO" id="GO:0001006">
    <property type="term" value="F:RNA polymerase III type 3 promoter sequence-specific DNA binding"/>
    <property type="evidence" value="ECO:0007669"/>
    <property type="project" value="TreeGrafter"/>
</dbReference>
<dbReference type="PROSITE" id="PS50090">
    <property type="entry name" value="MYB_LIKE"/>
    <property type="match status" value="4"/>
</dbReference>
<dbReference type="GO" id="GO:0019185">
    <property type="term" value="C:snRNA-activating protein complex"/>
    <property type="evidence" value="ECO:0007669"/>
    <property type="project" value="TreeGrafter"/>
</dbReference>
<feature type="region of interest" description="Disordered" evidence="5">
    <location>
        <begin position="312"/>
        <end position="338"/>
    </location>
</feature>
<feature type="domain" description="HTH myb-type" evidence="7">
    <location>
        <begin position="146"/>
        <end position="203"/>
    </location>
</feature>
<organism evidence="8">
    <name type="scientific">Rhizochromulina marina</name>
    <dbReference type="NCBI Taxonomy" id="1034831"/>
    <lineage>
        <taxon>Eukaryota</taxon>
        <taxon>Sar</taxon>
        <taxon>Stramenopiles</taxon>
        <taxon>Ochrophyta</taxon>
        <taxon>Dictyochophyceae</taxon>
        <taxon>Rhizochromulinales</taxon>
        <taxon>Rhizochromulina</taxon>
    </lineage>
</organism>
<feature type="domain" description="HTH myb-type" evidence="7">
    <location>
        <begin position="94"/>
        <end position="145"/>
    </location>
</feature>
<feature type="domain" description="Myb-like" evidence="6">
    <location>
        <begin position="254"/>
        <end position="305"/>
    </location>
</feature>
<keyword evidence="2" id="KW-0238">DNA-binding</keyword>
<dbReference type="InterPro" id="IPR009057">
    <property type="entry name" value="Homeodomain-like_sf"/>
</dbReference>
<evidence type="ECO:0000256" key="2">
    <source>
        <dbReference type="ARBA" id="ARBA00023125"/>
    </source>
</evidence>
<feature type="domain" description="Myb-like" evidence="6">
    <location>
        <begin position="200"/>
        <end position="253"/>
    </location>
</feature>
<dbReference type="Pfam" id="PF00249">
    <property type="entry name" value="Myb_DNA-binding"/>
    <property type="match status" value="2"/>
</dbReference>
<name>A0A7S2SJY2_9STRA</name>
<evidence type="ECO:0000256" key="5">
    <source>
        <dbReference type="SAM" id="MobiDB-lite"/>
    </source>
</evidence>
<evidence type="ECO:0000259" key="7">
    <source>
        <dbReference type="PROSITE" id="PS51294"/>
    </source>
</evidence>
<keyword evidence="4" id="KW-0539">Nucleus</keyword>
<dbReference type="InterPro" id="IPR051575">
    <property type="entry name" value="Myb-like_DNA-bd"/>
</dbReference>
<keyword evidence="1" id="KW-0805">Transcription regulation</keyword>
<feature type="domain" description="HTH myb-type" evidence="7">
    <location>
        <begin position="204"/>
        <end position="249"/>
    </location>
</feature>
<feature type="compositionally biased region" description="Polar residues" evidence="5">
    <location>
        <begin position="318"/>
        <end position="329"/>
    </location>
</feature>
<dbReference type="AlphaFoldDB" id="A0A7S2SJY2"/>
<reference evidence="8" key="1">
    <citation type="submission" date="2021-01" db="EMBL/GenBank/DDBJ databases">
        <authorList>
            <person name="Corre E."/>
            <person name="Pelletier E."/>
            <person name="Niang G."/>
            <person name="Scheremetjew M."/>
            <person name="Finn R."/>
            <person name="Kale V."/>
            <person name="Holt S."/>
            <person name="Cochrane G."/>
            <person name="Meng A."/>
            <person name="Brown T."/>
            <person name="Cohen L."/>
        </authorList>
    </citation>
    <scope>NUCLEOTIDE SEQUENCE</scope>
    <source>
        <strain evidence="8">CCMP1243</strain>
    </source>
</reference>
<evidence type="ECO:0000256" key="1">
    <source>
        <dbReference type="ARBA" id="ARBA00023015"/>
    </source>
</evidence>
<dbReference type="SMART" id="SM00717">
    <property type="entry name" value="SANT"/>
    <property type="match status" value="4"/>
</dbReference>
<protein>
    <submittedName>
        <fullName evidence="8">Uncharacterized protein</fullName>
    </submittedName>
</protein>
<dbReference type="GO" id="GO:0042795">
    <property type="term" value="P:snRNA transcription by RNA polymerase II"/>
    <property type="evidence" value="ECO:0007669"/>
    <property type="project" value="TreeGrafter"/>
</dbReference>
<keyword evidence="3" id="KW-0804">Transcription</keyword>
<feature type="domain" description="Myb-like" evidence="6">
    <location>
        <begin position="146"/>
        <end position="199"/>
    </location>
</feature>
<gene>
    <name evidence="8" type="ORF">RMAR1173_LOCUS14994</name>
</gene>
<evidence type="ECO:0000256" key="3">
    <source>
        <dbReference type="ARBA" id="ARBA00023163"/>
    </source>
</evidence>
<dbReference type="PANTHER" id="PTHR46621">
    <property type="entry name" value="SNRNA-ACTIVATING PROTEIN COMPLEX SUBUNIT 4"/>
    <property type="match status" value="1"/>
</dbReference>
<sequence>MARADLLEGCLGANLELQESLVQMREALESDISQVSNQIIRLQASMEEKTPTCVRDGAKEQHWTGAEFMSEASKTALLRRDIAAAAAAPSLEESNEFSTRPWTPADDEALLAAAEQHKEHDWEAIAAHIGQRTAVECLVRYQRAINSALVRVAWTAEEDALLRELATTHGDGHGLWRICSSLLEGRSATQCRIRWTKTLCPGVKKGKWDETEERLLYAASRAYLGSKGQWSMIQRHVPMRTGTKCREKWVHVLDPELNLKPWRSEEDAILRQGISEFGSTRWAEIARRLPGRSGQMCSARWRNFLQQRTGDGGLLAEAQTQDAQAQPGPSASSSSSST</sequence>
<dbReference type="Gene3D" id="1.10.10.60">
    <property type="entry name" value="Homeodomain-like"/>
    <property type="match status" value="4"/>
</dbReference>
<accession>A0A7S2SJY2</accession>
<proteinExistence type="predicted"/>
<evidence type="ECO:0000259" key="6">
    <source>
        <dbReference type="PROSITE" id="PS50090"/>
    </source>
</evidence>
<dbReference type="GO" id="GO:0042796">
    <property type="term" value="P:snRNA transcription by RNA polymerase III"/>
    <property type="evidence" value="ECO:0007669"/>
    <property type="project" value="TreeGrafter"/>
</dbReference>
<dbReference type="InterPro" id="IPR017930">
    <property type="entry name" value="Myb_dom"/>
</dbReference>
<feature type="domain" description="HTH myb-type" evidence="7">
    <location>
        <begin position="254"/>
        <end position="309"/>
    </location>
</feature>
<dbReference type="Pfam" id="PF13921">
    <property type="entry name" value="Myb_DNA-bind_6"/>
    <property type="match status" value="1"/>
</dbReference>
<dbReference type="PANTHER" id="PTHR46621:SF1">
    <property type="entry name" value="SNRNA-ACTIVATING PROTEIN COMPLEX SUBUNIT 4"/>
    <property type="match status" value="1"/>
</dbReference>
<evidence type="ECO:0000313" key="8">
    <source>
        <dbReference type="EMBL" id="CAD9700493.1"/>
    </source>
</evidence>